<feature type="coiled-coil region" evidence="1">
    <location>
        <begin position="200"/>
        <end position="227"/>
    </location>
</feature>
<dbReference type="InParanoid" id="G0ECR8"/>
<sequence>MGKVYVLREPRKKDWNIYALREAARLKKWFIGTYYSPRLKRLLIAFKPTPGTHVNRLVFEEMNESLLRESYQMVCPPGCGRCCVAKSGAFMLDIEVTKLPPELQLKLEAQPKERILTPGGVVTIYYIGTGPGGRCIFYNAQQRRCMLEAQYGKEAKPIICLIEYCTVFAERNGKKYLKTGYKVTDNGVLMFYRSVGGDEWKAAIRRMARLTERIAKAERRRRKEQQEAQEPRI</sequence>
<keyword evidence="3" id="KW-1185">Reference proteome</keyword>
<dbReference type="eggNOG" id="arCOG02579">
    <property type="taxonomic scope" value="Archaea"/>
</dbReference>
<dbReference type="HOGENOM" id="CLU_1163791_0_0_2"/>
<protein>
    <submittedName>
        <fullName evidence="2">Uncharacterized protein</fullName>
    </submittedName>
</protein>
<dbReference type="KEGG" id="pfm:Pyrfu_1784"/>
<name>G0ECR8_PYRF1</name>
<dbReference type="RefSeq" id="WP_014027315.1">
    <property type="nucleotide sequence ID" value="NC_015931.1"/>
</dbReference>
<evidence type="ECO:0000256" key="1">
    <source>
        <dbReference type="SAM" id="Coils"/>
    </source>
</evidence>
<dbReference type="AlphaFoldDB" id="G0ECR8"/>
<accession>G0ECR8</accession>
<reference evidence="2 3" key="1">
    <citation type="journal article" date="2011" name="Stand. Genomic Sci.">
        <title>Complete genome sequence of the hyperthermophilic chemolithoautotroph Pyrolobus fumarii type strain (1A).</title>
        <authorList>
            <person name="Anderson I."/>
            <person name="Goker M."/>
            <person name="Nolan M."/>
            <person name="Lucas S."/>
            <person name="Hammon N."/>
            <person name="Deshpande S."/>
            <person name="Cheng J.F."/>
            <person name="Tapia R."/>
            <person name="Han C."/>
            <person name="Goodwin L."/>
            <person name="Pitluck S."/>
            <person name="Huntemann M."/>
            <person name="Liolios K."/>
            <person name="Ivanova N."/>
            <person name="Pagani I."/>
            <person name="Mavromatis K."/>
            <person name="Ovchinikova G."/>
            <person name="Pati A."/>
            <person name="Chen A."/>
            <person name="Palaniappan K."/>
            <person name="Land M."/>
            <person name="Hauser L."/>
            <person name="Brambilla E.M."/>
            <person name="Huber H."/>
            <person name="Yasawong M."/>
            <person name="Rohde M."/>
            <person name="Spring S."/>
            <person name="Abt B."/>
            <person name="Sikorski J."/>
            <person name="Wirth R."/>
            <person name="Detter J.C."/>
            <person name="Woyke T."/>
            <person name="Bristow J."/>
            <person name="Eisen J.A."/>
            <person name="Markowitz V."/>
            <person name="Hugenholtz P."/>
            <person name="Kyrpides N.C."/>
            <person name="Klenk H.P."/>
            <person name="Lapidus A."/>
        </authorList>
    </citation>
    <scope>NUCLEOTIDE SEQUENCE [LARGE SCALE GENOMIC DNA]</scope>
    <source>
        <strain evidence="3">DSM 11204 / 1A</strain>
    </source>
</reference>
<evidence type="ECO:0000313" key="2">
    <source>
        <dbReference type="EMBL" id="AEM39638.1"/>
    </source>
</evidence>
<proteinExistence type="predicted"/>
<dbReference type="GeneID" id="11138973"/>
<evidence type="ECO:0000313" key="3">
    <source>
        <dbReference type="Proteomes" id="UP000001037"/>
    </source>
</evidence>
<dbReference type="OrthoDB" id="36424at2157"/>
<dbReference type="EMBL" id="CP002838">
    <property type="protein sequence ID" value="AEM39638.1"/>
    <property type="molecule type" value="Genomic_DNA"/>
</dbReference>
<dbReference type="Proteomes" id="UP000001037">
    <property type="component" value="Chromosome"/>
</dbReference>
<organism evidence="2 3">
    <name type="scientific">Pyrolobus fumarii (strain DSM 11204 / 1A)</name>
    <dbReference type="NCBI Taxonomy" id="694429"/>
    <lineage>
        <taxon>Archaea</taxon>
        <taxon>Thermoproteota</taxon>
        <taxon>Thermoprotei</taxon>
        <taxon>Desulfurococcales</taxon>
        <taxon>Pyrodictiaceae</taxon>
        <taxon>Pyrolobus</taxon>
    </lineage>
</organism>
<keyword evidence="1" id="KW-0175">Coiled coil</keyword>
<gene>
    <name evidence="2" type="ordered locus">Pyrfu_1784</name>
</gene>